<evidence type="ECO:0000313" key="2">
    <source>
        <dbReference type="EMBL" id="KAE9544008.1"/>
    </source>
</evidence>
<gene>
    <name evidence="2" type="ORF">AGLY_001697</name>
</gene>
<accession>A0A6G0U4G5</accession>
<dbReference type="OrthoDB" id="6629182at2759"/>
<proteinExistence type="predicted"/>
<comment type="caution">
    <text evidence="2">The sequence shown here is derived from an EMBL/GenBank/DDBJ whole genome shotgun (WGS) entry which is preliminary data.</text>
</comment>
<sequence length="477" mass="54827">MLVRWLLKFRKRVIILNCEHVQDVQTTLSHCVRTNNKRKKLSLSKELLREITQFKRMLITRKENYEINFLDPVNGEQLKLMCTDTVCTGRVLHSGVRTLQKAIARERSHRWEYVDGLTRYTRELEQLDGAKEELLDGLERMQAGVDDTVNALRADVERAHGEYEERRRRFFRTSSGSAAAEGFGPLQEPMTGRNVADDRFHQSLCGGNTVTSAVSLPGHTGNWPEDIDGDGEDDDASVALTIFRRLRRDAVARGGDARRSRTDELQTLWRAVRSVSEYNRSLETAARALEEQTETLQTDLRDAVAACTALDADQSVNKCRSVVLDDFCAVAEQITAQQIRNLEFGRMLAVDERLIGEELQKIGQLKAKITKKKEKKQRLLEQTDNVKSQLETYKNRYEDLKRKRAHLDDNLNAMKRSPSKLASQFEQQGFGQRVKHLELLKNQYNQLTNKREALKLKIQSQQQVIKTPRRINTFCNP</sequence>
<dbReference type="Gene3D" id="1.20.5.1160">
    <property type="entry name" value="Vasodilator-stimulated phosphoprotein"/>
    <property type="match status" value="1"/>
</dbReference>
<evidence type="ECO:0008006" key="4">
    <source>
        <dbReference type="Google" id="ProtNLM"/>
    </source>
</evidence>
<protein>
    <recommendedName>
        <fullName evidence="4">DUF4201 domain-containing protein</fullName>
    </recommendedName>
</protein>
<feature type="coiled-coil region" evidence="1">
    <location>
        <begin position="275"/>
        <end position="306"/>
    </location>
</feature>
<dbReference type="Proteomes" id="UP000475862">
    <property type="component" value="Unassembled WGS sequence"/>
</dbReference>
<reference evidence="2 3" key="1">
    <citation type="submission" date="2019-08" db="EMBL/GenBank/DDBJ databases">
        <title>The genome of the soybean aphid Biotype 1, its phylome, world population structure and adaptation to the North American continent.</title>
        <authorList>
            <person name="Giordano R."/>
            <person name="Donthu R.K."/>
            <person name="Hernandez A.G."/>
            <person name="Wright C.L."/>
            <person name="Zimin A.V."/>
        </authorList>
    </citation>
    <scope>NUCLEOTIDE SEQUENCE [LARGE SCALE GENOMIC DNA]</scope>
    <source>
        <tissue evidence="2">Whole aphids</tissue>
    </source>
</reference>
<keyword evidence="1" id="KW-0175">Coiled coil</keyword>
<evidence type="ECO:0000313" key="3">
    <source>
        <dbReference type="Proteomes" id="UP000475862"/>
    </source>
</evidence>
<dbReference type="AlphaFoldDB" id="A0A6G0U4G5"/>
<keyword evidence="3" id="KW-1185">Reference proteome</keyword>
<name>A0A6G0U4G5_APHGL</name>
<feature type="coiled-coil region" evidence="1">
    <location>
        <begin position="362"/>
        <end position="464"/>
    </location>
</feature>
<evidence type="ECO:0000256" key="1">
    <source>
        <dbReference type="SAM" id="Coils"/>
    </source>
</evidence>
<organism evidence="2 3">
    <name type="scientific">Aphis glycines</name>
    <name type="common">Soybean aphid</name>
    <dbReference type="NCBI Taxonomy" id="307491"/>
    <lineage>
        <taxon>Eukaryota</taxon>
        <taxon>Metazoa</taxon>
        <taxon>Ecdysozoa</taxon>
        <taxon>Arthropoda</taxon>
        <taxon>Hexapoda</taxon>
        <taxon>Insecta</taxon>
        <taxon>Pterygota</taxon>
        <taxon>Neoptera</taxon>
        <taxon>Paraneoptera</taxon>
        <taxon>Hemiptera</taxon>
        <taxon>Sternorrhyncha</taxon>
        <taxon>Aphidomorpha</taxon>
        <taxon>Aphidoidea</taxon>
        <taxon>Aphididae</taxon>
        <taxon>Aphidini</taxon>
        <taxon>Aphis</taxon>
        <taxon>Aphis</taxon>
    </lineage>
</organism>
<dbReference type="EMBL" id="VYZN01000003">
    <property type="protein sequence ID" value="KAE9544008.1"/>
    <property type="molecule type" value="Genomic_DNA"/>
</dbReference>